<protein>
    <submittedName>
        <fullName evidence="20">Rhodopsin</fullName>
    </submittedName>
</protein>
<sequence>MYGPRQGNYDYMGMNVSLIDRVPQDMIHLIDPHWYQYPPLPTFWNYSLGSLMTVLGIISWCGNGVVIYIFSTTKSLRTPSNLLVLNLAFSDFMMMVVQSPPMVINCFYETWALGPMMCDIYAMCGSFFGCTSIWTMCLIAFDRYNVIVKGLAGKPLTIKMAVVKIILIYLFATIWTLAPILGWNRYVPEGNLSSCGTDFLNKDWVSKSYILVYSCFVYYTPLFLICYSYWYIISAVAAHEKAMKLQAKKMNVASLRSSEDANKSAEGKLAKVALVTISLWFMAWTPYLVINYIGVFDGPKLSPLGTIWGSLFAKANAVYNPIVYGISHPKYRAALKQKLPMLVCGETESPKTDTTSQATTGTTDANA</sequence>
<evidence type="ECO:0000256" key="2">
    <source>
        <dbReference type="ARBA" id="ARBA00004141"/>
    </source>
</evidence>
<comment type="function">
    <text evidence="1">Visual pigments are the light-absorbing molecules that mediate vision. They consist of an apoprotein, opsin, covalently linked to cis-retinal.</text>
</comment>
<feature type="transmembrane region" description="Helical" evidence="17">
    <location>
        <begin position="272"/>
        <end position="295"/>
    </location>
</feature>
<name>A0A9Q0MKN6_9DIPT</name>
<evidence type="ECO:0000256" key="1">
    <source>
        <dbReference type="ARBA" id="ARBA00002881"/>
    </source>
</evidence>
<dbReference type="FunFam" id="1.20.1070.10:FF:000044">
    <property type="entry name" value="Opsin, ultraviolet-sensitive"/>
    <property type="match status" value="1"/>
</dbReference>
<dbReference type="AlphaFoldDB" id="A0A9Q0MKN6"/>
<dbReference type="PROSITE" id="PS00238">
    <property type="entry name" value="OPSIN"/>
    <property type="match status" value="1"/>
</dbReference>
<feature type="transmembrane region" description="Helical" evidence="17">
    <location>
        <begin position="82"/>
        <end position="100"/>
    </location>
</feature>
<dbReference type="SUPFAM" id="SSF81321">
    <property type="entry name" value="Family A G protein-coupled receptor-like"/>
    <property type="match status" value="1"/>
</dbReference>
<feature type="region of interest" description="Disordered" evidence="18">
    <location>
        <begin position="346"/>
        <end position="367"/>
    </location>
</feature>
<evidence type="ECO:0000256" key="8">
    <source>
        <dbReference type="ARBA" id="ARBA00022989"/>
    </source>
</evidence>
<keyword evidence="21" id="KW-1185">Reference proteome</keyword>
<evidence type="ECO:0000313" key="21">
    <source>
        <dbReference type="Proteomes" id="UP001151699"/>
    </source>
</evidence>
<dbReference type="InterPro" id="IPR017452">
    <property type="entry name" value="GPCR_Rhodpsn_7TM"/>
</dbReference>
<feature type="domain" description="G-protein coupled receptors family 1 profile" evidence="19">
    <location>
        <begin position="62"/>
        <end position="324"/>
    </location>
</feature>
<keyword evidence="8 17" id="KW-1133">Transmembrane helix</keyword>
<gene>
    <name evidence="20" type="primary">OPSD</name>
    <name evidence="20" type="ORF">Bhyg_16075</name>
</gene>
<feature type="transmembrane region" description="Helical" evidence="17">
    <location>
        <begin position="161"/>
        <end position="183"/>
    </location>
</feature>
<dbReference type="InterPro" id="IPR050125">
    <property type="entry name" value="GPCR_opsins"/>
</dbReference>
<evidence type="ECO:0000313" key="20">
    <source>
        <dbReference type="EMBL" id="KAJ6633303.1"/>
    </source>
</evidence>
<evidence type="ECO:0000256" key="10">
    <source>
        <dbReference type="ARBA" id="ARBA00023040"/>
    </source>
</evidence>
<dbReference type="GO" id="GO:0016020">
    <property type="term" value="C:membrane"/>
    <property type="evidence" value="ECO:0007669"/>
    <property type="project" value="UniProtKB-SubCell"/>
</dbReference>
<evidence type="ECO:0000256" key="11">
    <source>
        <dbReference type="ARBA" id="ARBA00023136"/>
    </source>
</evidence>
<evidence type="ECO:0000256" key="16">
    <source>
        <dbReference type="ARBA" id="ARBA00023305"/>
    </source>
</evidence>
<dbReference type="GO" id="GO:0008020">
    <property type="term" value="F:G protein-coupled photoreceptor activity"/>
    <property type="evidence" value="ECO:0007669"/>
    <property type="project" value="UniProtKB-ARBA"/>
</dbReference>
<keyword evidence="14" id="KW-0325">Glycoprotein</keyword>
<feature type="transmembrane region" description="Helical" evidence="17">
    <location>
        <begin position="307"/>
        <end position="326"/>
    </location>
</feature>
<keyword evidence="6 17" id="KW-0812">Transmembrane</keyword>
<keyword evidence="13 17" id="KW-0675">Receptor</keyword>
<feature type="transmembrane region" description="Helical" evidence="17">
    <location>
        <begin position="120"/>
        <end position="141"/>
    </location>
</feature>
<evidence type="ECO:0000256" key="3">
    <source>
        <dbReference type="ARBA" id="ARBA00022543"/>
    </source>
</evidence>
<dbReference type="PROSITE" id="PS00237">
    <property type="entry name" value="G_PROTEIN_RECEP_F1_1"/>
    <property type="match status" value="1"/>
</dbReference>
<dbReference type="Pfam" id="PF00001">
    <property type="entry name" value="7tm_1"/>
    <property type="match status" value="1"/>
</dbReference>
<evidence type="ECO:0000256" key="18">
    <source>
        <dbReference type="SAM" id="MobiDB-lite"/>
    </source>
</evidence>
<dbReference type="PRINTS" id="PR00237">
    <property type="entry name" value="GPCRRHODOPSN"/>
</dbReference>
<evidence type="ECO:0000256" key="12">
    <source>
        <dbReference type="ARBA" id="ARBA00023157"/>
    </source>
</evidence>
<reference evidence="20" key="1">
    <citation type="submission" date="2022-07" db="EMBL/GenBank/DDBJ databases">
        <authorList>
            <person name="Trinca V."/>
            <person name="Uliana J.V.C."/>
            <person name="Torres T.T."/>
            <person name="Ward R.J."/>
            <person name="Monesi N."/>
        </authorList>
    </citation>
    <scope>NUCLEOTIDE SEQUENCE</scope>
    <source>
        <strain evidence="20">HSMRA1968</strain>
        <tissue evidence="20">Whole embryos</tissue>
    </source>
</reference>
<dbReference type="GO" id="GO:0007602">
    <property type="term" value="P:phototransduction"/>
    <property type="evidence" value="ECO:0007669"/>
    <property type="project" value="UniProtKB-KW"/>
</dbReference>
<evidence type="ECO:0000256" key="6">
    <source>
        <dbReference type="ARBA" id="ARBA00022692"/>
    </source>
</evidence>
<evidence type="ECO:0000256" key="14">
    <source>
        <dbReference type="ARBA" id="ARBA00023180"/>
    </source>
</evidence>
<dbReference type="InterPro" id="IPR001760">
    <property type="entry name" value="Opsin"/>
</dbReference>
<dbReference type="Gene3D" id="1.20.1070.10">
    <property type="entry name" value="Rhodopsin 7-helix transmembrane proteins"/>
    <property type="match status" value="1"/>
</dbReference>
<evidence type="ECO:0000259" key="19">
    <source>
        <dbReference type="PROSITE" id="PS50262"/>
    </source>
</evidence>
<keyword evidence="4" id="KW-0597">Phosphoprotein</keyword>
<comment type="subcellular location">
    <subcellularLocation>
        <location evidence="2 17">Membrane</location>
        <topology evidence="2 17">Multi-pass membrane protein</topology>
    </subcellularLocation>
</comment>
<evidence type="ECO:0000256" key="7">
    <source>
        <dbReference type="ARBA" id="ARBA00022925"/>
    </source>
</evidence>
<keyword evidence="11 17" id="KW-0472">Membrane</keyword>
<organism evidence="20 21">
    <name type="scientific">Pseudolycoriella hygida</name>
    <dbReference type="NCBI Taxonomy" id="35572"/>
    <lineage>
        <taxon>Eukaryota</taxon>
        <taxon>Metazoa</taxon>
        <taxon>Ecdysozoa</taxon>
        <taxon>Arthropoda</taxon>
        <taxon>Hexapoda</taxon>
        <taxon>Insecta</taxon>
        <taxon>Pterygota</taxon>
        <taxon>Neoptera</taxon>
        <taxon>Endopterygota</taxon>
        <taxon>Diptera</taxon>
        <taxon>Nematocera</taxon>
        <taxon>Sciaroidea</taxon>
        <taxon>Sciaridae</taxon>
        <taxon>Pseudolycoriella</taxon>
    </lineage>
</organism>
<dbReference type="InterPro" id="IPR027430">
    <property type="entry name" value="Retinal_BS"/>
</dbReference>
<keyword evidence="7 17" id="KW-0681">Retinal protein</keyword>
<dbReference type="Proteomes" id="UP001151699">
    <property type="component" value="Unassembled WGS sequence"/>
</dbReference>
<proteinExistence type="inferred from homology"/>
<evidence type="ECO:0000256" key="4">
    <source>
        <dbReference type="ARBA" id="ARBA00022553"/>
    </source>
</evidence>
<evidence type="ECO:0000256" key="15">
    <source>
        <dbReference type="ARBA" id="ARBA00023224"/>
    </source>
</evidence>
<keyword evidence="12" id="KW-1015">Disulfide bond</keyword>
<keyword evidence="10 17" id="KW-0297">G-protein coupled receptor</keyword>
<dbReference type="PRINTS" id="PR00238">
    <property type="entry name" value="OPSIN"/>
</dbReference>
<feature type="compositionally biased region" description="Low complexity" evidence="18">
    <location>
        <begin position="352"/>
        <end position="367"/>
    </location>
</feature>
<feature type="transmembrane region" description="Helical" evidence="17">
    <location>
        <begin position="210"/>
        <end position="233"/>
    </location>
</feature>
<dbReference type="PRINTS" id="PR00576">
    <property type="entry name" value="OPSINRH1RH2"/>
</dbReference>
<evidence type="ECO:0000256" key="13">
    <source>
        <dbReference type="ARBA" id="ARBA00023170"/>
    </source>
</evidence>
<dbReference type="InterPro" id="IPR000276">
    <property type="entry name" value="GPCR_Rhodpsn"/>
</dbReference>
<dbReference type="EMBL" id="WJQU01002118">
    <property type="protein sequence ID" value="KAJ6633303.1"/>
    <property type="molecule type" value="Genomic_DNA"/>
</dbReference>
<comment type="similarity">
    <text evidence="17">Belongs to the G-protein coupled receptor 1 family. Opsin subfamily.</text>
</comment>
<dbReference type="SMART" id="SM01381">
    <property type="entry name" value="7TM_GPCR_Srsx"/>
    <property type="match status" value="1"/>
</dbReference>
<comment type="caution">
    <text evidence="20">The sequence shown here is derived from an EMBL/GenBank/DDBJ whole genome shotgun (WGS) entry which is preliminary data.</text>
</comment>
<keyword evidence="16" id="KW-0844">Vision</keyword>
<keyword evidence="15 17" id="KW-0807">Transducer</keyword>
<dbReference type="PROSITE" id="PS50262">
    <property type="entry name" value="G_PROTEIN_RECEP_F1_2"/>
    <property type="match status" value="1"/>
</dbReference>
<dbReference type="GO" id="GO:0007601">
    <property type="term" value="P:visual perception"/>
    <property type="evidence" value="ECO:0007669"/>
    <property type="project" value="UniProtKB-KW"/>
</dbReference>
<dbReference type="OrthoDB" id="9996086at2759"/>
<accession>A0A9Q0MKN6</accession>
<evidence type="ECO:0000256" key="5">
    <source>
        <dbReference type="ARBA" id="ARBA00022606"/>
    </source>
</evidence>
<dbReference type="CDD" id="cd15079">
    <property type="entry name" value="7tmA_photoreceptors_insect"/>
    <property type="match status" value="1"/>
</dbReference>
<evidence type="ECO:0000256" key="9">
    <source>
        <dbReference type="ARBA" id="ARBA00022991"/>
    </source>
</evidence>
<dbReference type="InterPro" id="IPR001735">
    <property type="entry name" value="Opsin_RH1/RH2"/>
</dbReference>
<feature type="transmembrane region" description="Helical" evidence="17">
    <location>
        <begin position="43"/>
        <end position="70"/>
    </location>
</feature>
<evidence type="ECO:0000256" key="17">
    <source>
        <dbReference type="RuleBase" id="RU004951"/>
    </source>
</evidence>
<keyword evidence="9 17" id="KW-0157">Chromophore</keyword>
<dbReference type="PANTHER" id="PTHR24240">
    <property type="entry name" value="OPSIN"/>
    <property type="match status" value="1"/>
</dbReference>
<keyword evidence="5 17" id="KW-0716">Sensory transduction</keyword>
<keyword evidence="3 17" id="KW-0600">Photoreceptor protein</keyword>